<dbReference type="EMBL" id="OY731404">
    <property type="protein sequence ID" value="CAJ1968445.1"/>
    <property type="molecule type" value="Genomic_DNA"/>
</dbReference>
<reference evidence="1" key="1">
    <citation type="submission" date="2023-10" db="EMBL/GenBank/DDBJ databases">
        <authorList>
            <person name="Domelevo Entfellner J.-B."/>
        </authorList>
    </citation>
    <scope>NUCLEOTIDE SEQUENCE</scope>
</reference>
<dbReference type="Proteomes" id="UP001189624">
    <property type="component" value="Chromosome 7"/>
</dbReference>
<sequence>MVAALGTADSSYLRMGSLSGVGHLQSLTGAQHFHNNTFRPFGPGGMTGRLNTSVGVNVHGLLSSENLQLGHAQNLHNSIHDTLKFQPTITRGNQNGIQGIMSTGLDQFQHDQGVSPIQNVSPLIDVQPSFSMPNKFPDLIPKSRMDCSPSPVLDISNNALVLKADKENTQGSGIIFGQTSLPSQHSQFSFPLLDQGRCSDIWSNFVQSSGTNSYPPSETFQGRNLSGASSIISLSNQAHDSLKDMHSEGVFFPNNSGQITNNVVSLQALQGWDDNNDDITFHSNIFGNSIDPLIDTDVHTSINSTYNRNTDFSFFDPSLMKPDGFTGLSEENTLTQQQGGIMNQDKPQTNRATNNLGSLEEFVTSMKKQKQENAIVLEGYFCDNNYSDGTSM</sequence>
<evidence type="ECO:0000313" key="2">
    <source>
        <dbReference type="Proteomes" id="UP001189624"/>
    </source>
</evidence>
<keyword evidence="2" id="KW-1185">Reference proteome</keyword>
<organism evidence="1 2">
    <name type="scientific">Sphenostylis stenocarpa</name>
    <dbReference type="NCBI Taxonomy" id="92480"/>
    <lineage>
        <taxon>Eukaryota</taxon>
        <taxon>Viridiplantae</taxon>
        <taxon>Streptophyta</taxon>
        <taxon>Embryophyta</taxon>
        <taxon>Tracheophyta</taxon>
        <taxon>Spermatophyta</taxon>
        <taxon>Magnoliopsida</taxon>
        <taxon>eudicotyledons</taxon>
        <taxon>Gunneridae</taxon>
        <taxon>Pentapetalae</taxon>
        <taxon>rosids</taxon>
        <taxon>fabids</taxon>
        <taxon>Fabales</taxon>
        <taxon>Fabaceae</taxon>
        <taxon>Papilionoideae</taxon>
        <taxon>50 kb inversion clade</taxon>
        <taxon>NPAAA clade</taxon>
        <taxon>indigoferoid/millettioid clade</taxon>
        <taxon>Phaseoleae</taxon>
        <taxon>Sphenostylis</taxon>
    </lineage>
</organism>
<accession>A0AA86VR02</accession>
<proteinExistence type="predicted"/>
<protein>
    <submittedName>
        <fullName evidence="1">Uncharacterized protein</fullName>
    </submittedName>
</protein>
<dbReference type="Gramene" id="rna-AYBTSS11_LOCUS21716">
    <property type="protein sequence ID" value="CAJ1968445.1"/>
    <property type="gene ID" value="gene-AYBTSS11_LOCUS21716"/>
</dbReference>
<gene>
    <name evidence="1" type="ORF">AYBTSS11_LOCUS21716</name>
</gene>
<dbReference type="AlphaFoldDB" id="A0AA86VR02"/>
<name>A0AA86VR02_9FABA</name>
<evidence type="ECO:0000313" key="1">
    <source>
        <dbReference type="EMBL" id="CAJ1968445.1"/>
    </source>
</evidence>